<evidence type="ECO:0000256" key="2">
    <source>
        <dbReference type="ARBA" id="ARBA00012104"/>
    </source>
</evidence>
<evidence type="ECO:0000256" key="7">
    <source>
        <dbReference type="ARBA" id="ARBA00022840"/>
    </source>
</evidence>
<dbReference type="STRING" id="709323.GCA_001047135_00445"/>
<feature type="domain" description="Pyridoxamine kinase/Phosphomethylpyrimidine kinase" evidence="14">
    <location>
        <begin position="14"/>
        <end position="256"/>
    </location>
</feature>
<keyword evidence="6 15" id="KW-0418">Kinase</keyword>
<dbReference type="GO" id="GO:0008902">
    <property type="term" value="F:hydroxymethylpyrimidine kinase activity"/>
    <property type="evidence" value="ECO:0007669"/>
    <property type="project" value="TreeGrafter"/>
</dbReference>
<evidence type="ECO:0000256" key="12">
    <source>
        <dbReference type="ARBA" id="ARBA00042531"/>
    </source>
</evidence>
<evidence type="ECO:0000256" key="5">
    <source>
        <dbReference type="ARBA" id="ARBA00022741"/>
    </source>
</evidence>
<evidence type="ECO:0000256" key="1">
    <source>
        <dbReference type="ARBA" id="ARBA00009879"/>
    </source>
</evidence>
<dbReference type="InterPro" id="IPR029056">
    <property type="entry name" value="Ribokinase-like"/>
</dbReference>
<keyword evidence="5" id="KW-0547">Nucleotide-binding</keyword>
<dbReference type="GO" id="GO:0008972">
    <property type="term" value="F:phosphomethylpyrimidine kinase activity"/>
    <property type="evidence" value="ECO:0007669"/>
    <property type="project" value="InterPro"/>
</dbReference>
<evidence type="ECO:0000256" key="11">
    <source>
        <dbReference type="ARBA" id="ARBA00042396"/>
    </source>
</evidence>
<dbReference type="Proteomes" id="UP000064514">
    <property type="component" value="Unassembled WGS sequence"/>
</dbReference>
<dbReference type="PANTHER" id="PTHR20858">
    <property type="entry name" value="PHOSPHOMETHYLPYRIMIDINE KINASE"/>
    <property type="match status" value="1"/>
</dbReference>
<evidence type="ECO:0000256" key="8">
    <source>
        <dbReference type="ARBA" id="ARBA00022842"/>
    </source>
</evidence>
<evidence type="ECO:0000259" key="14">
    <source>
        <dbReference type="Pfam" id="PF08543"/>
    </source>
</evidence>
<name>A0A3F3GXK5_9LACO</name>
<keyword evidence="3" id="KW-0808">Transferase</keyword>
<gene>
    <name evidence="15" type="primary">thiD3</name>
    <name evidence="15" type="ORF">FTRO_0020680</name>
</gene>
<accession>A0A3F3GXK5</accession>
<dbReference type="GO" id="GO:0005524">
    <property type="term" value="F:ATP binding"/>
    <property type="evidence" value="ECO:0007669"/>
    <property type="project" value="UniProtKB-KW"/>
</dbReference>
<dbReference type="CDD" id="cd01169">
    <property type="entry name" value="HMPP_kinase"/>
    <property type="match status" value="1"/>
</dbReference>
<dbReference type="PANTHER" id="PTHR20858:SF19">
    <property type="entry name" value="PYRIDOXINE KINASE"/>
    <property type="match status" value="1"/>
</dbReference>
<evidence type="ECO:0000256" key="10">
    <source>
        <dbReference type="ARBA" id="ARBA00042348"/>
    </source>
</evidence>
<dbReference type="InterPro" id="IPR004399">
    <property type="entry name" value="HMP/HMP-P_kinase_dom"/>
</dbReference>
<comment type="catalytic activity">
    <reaction evidence="13">
        <text>pyridoxal + ATP = pyridoxal 5'-phosphate + ADP + H(+)</text>
        <dbReference type="Rhea" id="RHEA:10224"/>
        <dbReference type="ChEBI" id="CHEBI:15378"/>
        <dbReference type="ChEBI" id="CHEBI:17310"/>
        <dbReference type="ChEBI" id="CHEBI:30616"/>
        <dbReference type="ChEBI" id="CHEBI:456216"/>
        <dbReference type="ChEBI" id="CHEBI:597326"/>
        <dbReference type="EC" id="2.7.1.35"/>
    </reaction>
</comment>
<dbReference type="Pfam" id="PF08543">
    <property type="entry name" value="Phos_pyr_kin"/>
    <property type="match status" value="1"/>
</dbReference>
<keyword evidence="8" id="KW-0460">Magnesium</keyword>
<dbReference type="AlphaFoldDB" id="A0A3F3GXK5"/>
<evidence type="ECO:0000256" key="13">
    <source>
        <dbReference type="ARBA" id="ARBA00049293"/>
    </source>
</evidence>
<proteinExistence type="inferred from homology"/>
<comment type="similarity">
    <text evidence="1">Belongs to the ThiD family.</text>
</comment>
<dbReference type="InterPro" id="IPR013749">
    <property type="entry name" value="PM/HMP-P_kinase-1"/>
</dbReference>
<evidence type="ECO:0000256" key="3">
    <source>
        <dbReference type="ARBA" id="ARBA00022679"/>
    </source>
</evidence>
<dbReference type="GO" id="GO:0009228">
    <property type="term" value="P:thiamine biosynthetic process"/>
    <property type="evidence" value="ECO:0007669"/>
    <property type="project" value="InterPro"/>
</dbReference>
<evidence type="ECO:0000256" key="6">
    <source>
        <dbReference type="ARBA" id="ARBA00022777"/>
    </source>
</evidence>
<organism evidence="15">
    <name type="scientific">Fructobacillus tropaeoli</name>
    <dbReference type="NCBI Taxonomy" id="709323"/>
    <lineage>
        <taxon>Bacteria</taxon>
        <taxon>Bacillati</taxon>
        <taxon>Bacillota</taxon>
        <taxon>Bacilli</taxon>
        <taxon>Lactobacillales</taxon>
        <taxon>Lactobacillaceae</taxon>
        <taxon>Fructobacillus</taxon>
    </lineage>
</organism>
<evidence type="ECO:0000256" key="9">
    <source>
        <dbReference type="ARBA" id="ARBA00042307"/>
    </source>
</evidence>
<keyword evidence="7" id="KW-0067">ATP-binding</keyword>
<sequence length="271" mass="28347">MATSKKVLTIAGSDSLAGGGLQADLATFAEAGLAGFSAITSIVSIQPSNVAVFPVPDEVFDQQLNSLSQVEDFAAIKVGMLTSVKQLDRVVAFLQDYAGPIVVDPVLALKEGHLTENKALVQGYLDRLLPLATVTTPNLNEGLALAERASALAKTSSDLAKLAQEISQRGQTAVFLKGGQGFVDEKALDVLAVSGQISYLAQAALGEDAFVDGAGCTLAAAITAKLALGENLQQAVEQSQFFVHQSIQQGYRLNDSRTDGNVLQIGAKWSK</sequence>
<dbReference type="EC" id="2.7.1.35" evidence="2"/>
<protein>
    <recommendedName>
        <fullName evidence="2">pyridoxal kinase</fullName>
        <ecNumber evidence="2">2.7.1.35</ecNumber>
    </recommendedName>
    <alternativeName>
        <fullName evidence="10">PN/PL/PM kinase</fullName>
    </alternativeName>
    <alternativeName>
        <fullName evidence="11">Pyridoxal kinase</fullName>
    </alternativeName>
    <alternativeName>
        <fullName evidence="9">Pyridoxamine kinase</fullName>
    </alternativeName>
    <alternativeName>
        <fullName evidence="12">Vitamin B6 kinase</fullName>
    </alternativeName>
</protein>
<dbReference type="GO" id="GO:0046872">
    <property type="term" value="F:metal ion binding"/>
    <property type="evidence" value="ECO:0007669"/>
    <property type="project" value="UniProtKB-KW"/>
</dbReference>
<evidence type="ECO:0000256" key="4">
    <source>
        <dbReference type="ARBA" id="ARBA00022723"/>
    </source>
</evidence>
<dbReference type="EMBL" id="DF968079">
    <property type="protein sequence ID" value="GAP03901.1"/>
    <property type="molecule type" value="Genomic_DNA"/>
</dbReference>
<dbReference type="GO" id="GO:0005829">
    <property type="term" value="C:cytosol"/>
    <property type="evidence" value="ECO:0007669"/>
    <property type="project" value="TreeGrafter"/>
</dbReference>
<keyword evidence="4" id="KW-0479">Metal-binding</keyword>
<evidence type="ECO:0000313" key="15">
    <source>
        <dbReference type="EMBL" id="GAP03901.1"/>
    </source>
</evidence>
<dbReference type="SUPFAM" id="SSF53613">
    <property type="entry name" value="Ribokinase-like"/>
    <property type="match status" value="1"/>
</dbReference>
<dbReference type="Gene3D" id="3.40.1190.20">
    <property type="match status" value="1"/>
</dbReference>
<reference evidence="15" key="1">
    <citation type="journal article" date="2015" name="BMC Genomics">
        <title>Comparative genomics of Fructobacillus spp. and Leuconostoc spp. reveals niche-specific evolution of Fructobacillus spp.</title>
        <authorList>
            <person name="Endo A."/>
            <person name="Tanizawa Y."/>
            <person name="Tanaka N."/>
            <person name="Maeno S."/>
            <person name="Kumar H."/>
            <person name="Shiwa Y."/>
            <person name="Okada S."/>
            <person name="Yoshikawa H."/>
            <person name="Dicks L."/>
            <person name="Nakagawa J."/>
            <person name="Arita M."/>
        </authorList>
    </citation>
    <scope>NUCLEOTIDE SEQUENCE [LARGE SCALE GENOMIC DNA]</scope>
    <source>
        <strain evidence="15">F214-1</strain>
    </source>
</reference>
<dbReference type="RefSeq" id="WP_059393386.1">
    <property type="nucleotide sequence ID" value="NZ_DF968079.1"/>
</dbReference>
<dbReference type="GO" id="GO:0008478">
    <property type="term" value="F:pyridoxal kinase activity"/>
    <property type="evidence" value="ECO:0007669"/>
    <property type="project" value="UniProtKB-EC"/>
</dbReference>